<dbReference type="InterPro" id="IPR035992">
    <property type="entry name" value="Ricin_B-like_lectins"/>
</dbReference>
<protein>
    <recommendedName>
        <fullName evidence="2">Ricin B lectin domain-containing protein</fullName>
    </recommendedName>
</protein>
<dbReference type="EMBL" id="CP021744">
    <property type="protein sequence ID" value="ARZ72450.1"/>
    <property type="molecule type" value="Genomic_DNA"/>
</dbReference>
<feature type="signal peptide" evidence="1">
    <location>
        <begin position="1"/>
        <end position="25"/>
    </location>
</feature>
<dbReference type="SMART" id="SM00458">
    <property type="entry name" value="RICIN"/>
    <property type="match status" value="1"/>
</dbReference>
<evidence type="ECO:0000313" key="4">
    <source>
        <dbReference type="Proteomes" id="UP000195755"/>
    </source>
</evidence>
<feature type="chain" id="PRO_5012012106" description="Ricin B lectin domain-containing protein" evidence="1">
    <location>
        <begin position="26"/>
        <end position="179"/>
    </location>
</feature>
<dbReference type="SUPFAM" id="SSF50370">
    <property type="entry name" value="Ricin B-like lectins"/>
    <property type="match status" value="1"/>
</dbReference>
<organism evidence="3 4">
    <name type="scientific">Streptomyces albireticuli</name>
    <dbReference type="NCBI Taxonomy" id="1940"/>
    <lineage>
        <taxon>Bacteria</taxon>
        <taxon>Bacillati</taxon>
        <taxon>Actinomycetota</taxon>
        <taxon>Actinomycetes</taxon>
        <taxon>Kitasatosporales</taxon>
        <taxon>Streptomycetaceae</taxon>
        <taxon>Streptomyces</taxon>
    </lineage>
</organism>
<gene>
    <name evidence="3" type="ORF">SMD11_6874</name>
</gene>
<evidence type="ECO:0000256" key="1">
    <source>
        <dbReference type="SAM" id="SignalP"/>
    </source>
</evidence>
<name>A0A1Z2LDQ9_9ACTN</name>
<proteinExistence type="predicted"/>
<dbReference type="CDD" id="cd00161">
    <property type="entry name" value="beta-trefoil_Ricin-like"/>
    <property type="match status" value="1"/>
</dbReference>
<sequence length="179" mass="19264">MIKHRLAIAATAAAFALTPAVPAAAQNHHPSVASASANSVHYLQNYLSGRCVDVNGYSADNYAVVLNWDCNGGTNQRWEFRPTGDGTHFYLVVAHSGKCLTVNAADGGTGQRVVQFQCVGADTQMWRPVYQGNDTYQLIEKRSGKCFSLDTRGGLGNGAGYLSWPCEGGPNQLWKLLNV</sequence>
<evidence type="ECO:0000259" key="2">
    <source>
        <dbReference type="SMART" id="SM00458"/>
    </source>
</evidence>
<dbReference type="Gene3D" id="2.80.10.50">
    <property type="match status" value="3"/>
</dbReference>
<reference evidence="3 4" key="1">
    <citation type="submission" date="2017-06" db="EMBL/GenBank/DDBJ databases">
        <title>Streptomyces albireticuli Genome sequencing and assembly.</title>
        <authorList>
            <person name="Wang Y."/>
            <person name="Du B."/>
            <person name="Ding Y."/>
            <person name="Liu H."/>
            <person name="Hou Q."/>
            <person name="Liu K."/>
            <person name="Yao L."/>
            <person name="Wang C."/>
        </authorList>
    </citation>
    <scope>NUCLEOTIDE SEQUENCE [LARGE SCALE GENOMIC DNA]</scope>
    <source>
        <strain evidence="3 4">MDJK11</strain>
    </source>
</reference>
<dbReference type="Proteomes" id="UP000195755">
    <property type="component" value="Chromosome"/>
</dbReference>
<dbReference type="AlphaFoldDB" id="A0A1Z2LDQ9"/>
<dbReference type="InterPro" id="IPR000772">
    <property type="entry name" value="Ricin_B_lectin"/>
</dbReference>
<evidence type="ECO:0000313" key="3">
    <source>
        <dbReference type="EMBL" id="ARZ72450.1"/>
    </source>
</evidence>
<feature type="domain" description="Ricin B lectin" evidence="2">
    <location>
        <begin position="40"/>
        <end position="177"/>
    </location>
</feature>
<keyword evidence="1" id="KW-0732">Signal</keyword>
<dbReference type="KEGG" id="salj:SMD11_6874"/>
<accession>A0A1Z2LDQ9</accession>
<dbReference type="PROSITE" id="PS50231">
    <property type="entry name" value="RICIN_B_LECTIN"/>
    <property type="match status" value="1"/>
</dbReference>
<dbReference type="Pfam" id="PF00652">
    <property type="entry name" value="Ricin_B_lectin"/>
    <property type="match status" value="1"/>
</dbReference>